<dbReference type="PROSITE" id="PS50102">
    <property type="entry name" value="RRM"/>
    <property type="match status" value="1"/>
</dbReference>
<evidence type="ECO:0000313" key="7">
    <source>
        <dbReference type="Proteomes" id="UP000835052"/>
    </source>
</evidence>
<keyword evidence="1" id="KW-0677">Repeat</keyword>
<feature type="domain" description="RRM" evidence="5">
    <location>
        <begin position="5"/>
        <end position="79"/>
    </location>
</feature>
<feature type="compositionally biased region" description="Basic and acidic residues" evidence="4">
    <location>
        <begin position="446"/>
        <end position="479"/>
    </location>
</feature>
<feature type="compositionally biased region" description="Basic and acidic residues" evidence="4">
    <location>
        <begin position="300"/>
        <end position="309"/>
    </location>
</feature>
<dbReference type="InterPro" id="IPR012677">
    <property type="entry name" value="Nucleotide-bd_a/b_plait_sf"/>
</dbReference>
<dbReference type="Proteomes" id="UP000835052">
    <property type="component" value="Unassembled WGS sequence"/>
</dbReference>
<dbReference type="AlphaFoldDB" id="A0A8S1HXQ1"/>
<evidence type="ECO:0000259" key="5">
    <source>
        <dbReference type="PROSITE" id="PS50102"/>
    </source>
</evidence>
<feature type="compositionally biased region" description="Basic and acidic residues" evidence="4">
    <location>
        <begin position="318"/>
        <end position="333"/>
    </location>
</feature>
<dbReference type="SUPFAM" id="SSF54928">
    <property type="entry name" value="RNA-binding domain, RBD"/>
    <property type="match status" value="3"/>
</dbReference>
<evidence type="ECO:0000256" key="1">
    <source>
        <dbReference type="ARBA" id="ARBA00022737"/>
    </source>
</evidence>
<dbReference type="GO" id="GO:0003723">
    <property type="term" value="F:RNA binding"/>
    <property type="evidence" value="ECO:0007669"/>
    <property type="project" value="UniProtKB-UniRule"/>
</dbReference>
<evidence type="ECO:0000313" key="6">
    <source>
        <dbReference type="EMBL" id="CAD6197852.1"/>
    </source>
</evidence>
<keyword evidence="2 3" id="KW-0694">RNA-binding</keyword>
<dbReference type="CDD" id="cd12254">
    <property type="entry name" value="RRM_hnRNPH_ESRPs_RBM12_like"/>
    <property type="match status" value="1"/>
</dbReference>
<dbReference type="InterPro" id="IPR000504">
    <property type="entry name" value="RRM_dom"/>
</dbReference>
<dbReference type="OrthoDB" id="431068at2759"/>
<dbReference type="InterPro" id="IPR035979">
    <property type="entry name" value="RBD_domain_sf"/>
</dbReference>
<feature type="compositionally biased region" description="Basic and acidic residues" evidence="4">
    <location>
        <begin position="79"/>
        <end position="107"/>
    </location>
</feature>
<evidence type="ECO:0000256" key="4">
    <source>
        <dbReference type="SAM" id="MobiDB-lite"/>
    </source>
</evidence>
<feature type="compositionally biased region" description="Basic and acidic residues" evidence="4">
    <location>
        <begin position="361"/>
        <end position="394"/>
    </location>
</feature>
<evidence type="ECO:0000256" key="2">
    <source>
        <dbReference type="ARBA" id="ARBA00022884"/>
    </source>
</evidence>
<dbReference type="InterPro" id="IPR050666">
    <property type="entry name" value="ESRP"/>
</dbReference>
<keyword evidence="7" id="KW-1185">Reference proteome</keyword>
<proteinExistence type="predicted"/>
<feature type="compositionally biased region" description="Low complexity" evidence="4">
    <location>
        <begin position="349"/>
        <end position="360"/>
    </location>
</feature>
<protein>
    <recommendedName>
        <fullName evidence="5">RRM domain-containing protein</fullName>
    </recommendedName>
</protein>
<accession>A0A8S1HXQ1</accession>
<dbReference type="Pfam" id="PF00076">
    <property type="entry name" value="RRM_1"/>
    <property type="match status" value="1"/>
</dbReference>
<gene>
    <name evidence="6" type="ORF">CAUJ_LOCUS13759</name>
</gene>
<dbReference type="SMART" id="SM00360">
    <property type="entry name" value="RRM"/>
    <property type="match status" value="3"/>
</dbReference>
<dbReference type="Gene3D" id="3.30.70.330">
    <property type="match status" value="3"/>
</dbReference>
<comment type="caution">
    <text evidence="6">The sequence shown here is derived from an EMBL/GenBank/DDBJ whole genome shotgun (WGS) entry which is preliminary data.</text>
</comment>
<feature type="region of interest" description="Disordered" evidence="4">
    <location>
        <begin position="74"/>
        <end position="123"/>
    </location>
</feature>
<organism evidence="6 7">
    <name type="scientific">Caenorhabditis auriculariae</name>
    <dbReference type="NCBI Taxonomy" id="2777116"/>
    <lineage>
        <taxon>Eukaryota</taxon>
        <taxon>Metazoa</taxon>
        <taxon>Ecdysozoa</taxon>
        <taxon>Nematoda</taxon>
        <taxon>Chromadorea</taxon>
        <taxon>Rhabditida</taxon>
        <taxon>Rhabditina</taxon>
        <taxon>Rhabditomorpha</taxon>
        <taxon>Rhabditoidea</taxon>
        <taxon>Rhabditidae</taxon>
        <taxon>Peloderinae</taxon>
        <taxon>Caenorhabditis</taxon>
    </lineage>
</organism>
<feature type="compositionally biased region" description="Low complexity" evidence="4">
    <location>
        <begin position="290"/>
        <end position="299"/>
    </location>
</feature>
<dbReference type="EMBL" id="CAJGYM010000107">
    <property type="protein sequence ID" value="CAD6197852.1"/>
    <property type="molecule type" value="Genomic_DNA"/>
</dbReference>
<evidence type="ECO:0000256" key="3">
    <source>
        <dbReference type="PROSITE-ProRule" id="PRU00176"/>
    </source>
</evidence>
<feature type="region of interest" description="Disordered" evidence="4">
    <location>
        <begin position="218"/>
        <end position="488"/>
    </location>
</feature>
<sequence length="566" mass="64932">MGKSFMVQCRGLPWTCTDDELKKFFGNKGIDFVDIPKRNGKSTGEGLVCFNNEDDYRQALKKDKDYIGTRFIEVGPMESSRRPREDREERRESRRDRRDSDRYERPPRNYRPPNDGRPLPPYNGEGIVRLRGIPFSTHFRDIIDFFSPLHVVRHGVLLPNPDLAARRNGEAFVIFDNAESANLAQNRHMKNIKHRYIEVFTATMDELMMFCEDNDVRPPFRPPSGGGGYPPQNSIPPFANGPPSSGPAPYGRGPEPGYGGRPDGYEASYKSRPPYDYEPYPPAPRRDDPYAANAPAYPDAYDRPPRPRPDAYPPAMGRDPRDLPREQSRDPRDGYPPSRPAYPSDSYDRGAPAYPAAYPAPKDDYADPPRRDPDVYYGSFERRPGPPEPARRSYESGYDNWRAGDNYGPPPQPKEDPWGADPYSGGPSYDRLRQPYAQEDVGGPMRRGEDPRMKAGADPYERPPPRDWRYDRDERDRGDNNGNGPKLMLRMRGVPFRADEAELYEVVFAPCRPSRIEILRETNGRPSGEARVEFSDRKDYDSALLKDKQYLGSRYIELFPDYPYRY</sequence>
<name>A0A8S1HXQ1_9PELO</name>
<dbReference type="PANTHER" id="PTHR13976">
    <property type="entry name" value="HETEROGENEOUS NUCLEAR RIBONUCLEOPROTEIN-RELATED"/>
    <property type="match status" value="1"/>
</dbReference>
<reference evidence="6" key="1">
    <citation type="submission" date="2020-10" db="EMBL/GenBank/DDBJ databases">
        <authorList>
            <person name="Kikuchi T."/>
        </authorList>
    </citation>
    <scope>NUCLEOTIDE SEQUENCE</scope>
    <source>
        <strain evidence="6">NKZ352</strain>
    </source>
</reference>